<organism evidence="4 5">
    <name type="scientific">Comamonas testosteroni</name>
    <name type="common">Pseudomonas testosteroni</name>
    <dbReference type="NCBI Taxonomy" id="285"/>
    <lineage>
        <taxon>Bacteria</taxon>
        <taxon>Pseudomonadati</taxon>
        <taxon>Pseudomonadota</taxon>
        <taxon>Betaproteobacteria</taxon>
        <taxon>Burkholderiales</taxon>
        <taxon>Comamonadaceae</taxon>
        <taxon>Comamonas</taxon>
    </lineage>
</organism>
<dbReference type="Gene3D" id="2.60.40.1610">
    <property type="entry name" value="Domain of unknown function DUF1254"/>
    <property type="match status" value="1"/>
</dbReference>
<dbReference type="PANTHER" id="PTHR36509:SF3">
    <property type="entry name" value="SIGNAL PEPTIDE PROTEIN"/>
    <property type="match status" value="1"/>
</dbReference>
<accession>A0A0L7MR23</accession>
<dbReference type="Pfam" id="PF06742">
    <property type="entry name" value="DUF1214"/>
    <property type="match status" value="1"/>
</dbReference>
<name>A0A0L7MR23_COMTE</name>
<feature type="signal peptide" evidence="1">
    <location>
        <begin position="1"/>
        <end position="26"/>
    </location>
</feature>
<evidence type="ECO:0000259" key="2">
    <source>
        <dbReference type="Pfam" id="PF06742"/>
    </source>
</evidence>
<dbReference type="SUPFAM" id="SSF160935">
    <property type="entry name" value="VPA0735-like"/>
    <property type="match status" value="1"/>
</dbReference>
<dbReference type="InterPro" id="IPR010621">
    <property type="entry name" value="DUF1214"/>
</dbReference>
<keyword evidence="1" id="KW-0732">Signal</keyword>
<dbReference type="InterPro" id="IPR037050">
    <property type="entry name" value="DUF1254_sf"/>
</dbReference>
<feature type="domain" description="DUF1214" evidence="2">
    <location>
        <begin position="357"/>
        <end position="463"/>
    </location>
</feature>
<dbReference type="Gene3D" id="1.10.3360.10">
    <property type="entry name" value="VPA0735-like domain"/>
    <property type="match status" value="1"/>
</dbReference>
<evidence type="ECO:0008006" key="6">
    <source>
        <dbReference type="Google" id="ProtNLM"/>
    </source>
</evidence>
<feature type="chain" id="PRO_5005574352" description="DUF1254 domain-containing protein" evidence="1">
    <location>
        <begin position="27"/>
        <end position="479"/>
    </location>
</feature>
<protein>
    <recommendedName>
        <fullName evidence="6">DUF1254 domain-containing protein</fullName>
    </recommendedName>
</protein>
<evidence type="ECO:0000313" key="5">
    <source>
        <dbReference type="Proteomes" id="UP000037442"/>
    </source>
</evidence>
<proteinExistence type="predicted"/>
<dbReference type="InterPro" id="IPR010679">
    <property type="entry name" value="DUF1254"/>
</dbReference>
<gene>
    <name evidence="4" type="ORF">GL58_05395</name>
</gene>
<feature type="domain" description="DUF1254" evidence="3">
    <location>
        <begin position="78"/>
        <end position="210"/>
    </location>
</feature>
<evidence type="ECO:0000259" key="3">
    <source>
        <dbReference type="Pfam" id="PF06863"/>
    </source>
</evidence>
<sequence length="479" mass="53326">MNRVKQKSRKLLLFVALATSTLPLVARSSSLELRPLSGDAIHQSTVERRAVELAIWGIPMVNFDGIIQSMKRAGGHTNEIAVWTRPSNWKNQLLTPNSEVLYAIPFINTKDAGPMVLEIPPADGGAINGSIMDAWQSAVEDVGIVGADKGKGGKYLILPPGYQGQVPDGYIVVPSQTFQGFALLRSIPRSHSEADIAAAGSYVKRVKLYPLSTAESVAETKFIDVTNIEFDGAIPYDLRFFEALDRMVQIEPVQARDKMMYGWLASIGIEKGKRFAPDNKTKTILLSSLHEAHQWFVNRFLTVPPRYYSDRQWFFPAEPGVSESQGTFELGDRYLTDARGTIYYFGFSNIKHSGTGQYYLLTTKDSGGRFLDGGTTYRLTVPPNVPVSQYWSITLYDRATHTFIRGVELPTRSSLETGLEKNSDGSVDIYFGPKAPARRVGNWIPTKSGGTFEVMFRAYGPTKPLFDKTWQLEDIARVR</sequence>
<dbReference type="EMBL" id="JNVD01000013">
    <property type="protein sequence ID" value="KOC24389.1"/>
    <property type="molecule type" value="Genomic_DNA"/>
</dbReference>
<dbReference type="AlphaFoldDB" id="A0A0L7MR23"/>
<dbReference type="Gene3D" id="2.60.120.600">
    <property type="entry name" value="Domain of unknown function DUF1214, C-terminal domain"/>
    <property type="match status" value="1"/>
</dbReference>
<evidence type="ECO:0000256" key="1">
    <source>
        <dbReference type="SAM" id="SignalP"/>
    </source>
</evidence>
<comment type="caution">
    <text evidence="4">The sequence shown here is derived from an EMBL/GenBank/DDBJ whole genome shotgun (WGS) entry which is preliminary data.</text>
</comment>
<reference evidence="5" key="1">
    <citation type="submission" date="2014-06" db="EMBL/GenBank/DDBJ databases">
        <title>Draft genome sequence of C. testosteroni WDL7.</title>
        <authorList>
            <person name="Wu Y."/>
            <person name="Seshan H."/>
            <person name="Arumugam K."/>
        </authorList>
    </citation>
    <scope>NUCLEOTIDE SEQUENCE [LARGE SCALE GENOMIC DNA]</scope>
    <source>
        <strain evidence="5">WDL7</strain>
    </source>
</reference>
<evidence type="ECO:0000313" key="4">
    <source>
        <dbReference type="EMBL" id="KOC24389.1"/>
    </source>
</evidence>
<dbReference type="PATRIC" id="fig|285.49.peg.1127"/>
<dbReference type="InterPro" id="IPR037049">
    <property type="entry name" value="DUF1214_C_sf"/>
</dbReference>
<dbReference type="PANTHER" id="PTHR36509">
    <property type="entry name" value="BLL3101 PROTEIN"/>
    <property type="match status" value="1"/>
</dbReference>
<dbReference type="Proteomes" id="UP000037442">
    <property type="component" value="Unassembled WGS sequence"/>
</dbReference>
<dbReference type="RefSeq" id="WP_053282821.1">
    <property type="nucleotide sequence ID" value="NZ_JNVD01000013.1"/>
</dbReference>
<dbReference type="Pfam" id="PF06863">
    <property type="entry name" value="DUF1254"/>
    <property type="match status" value="1"/>
</dbReference>